<proteinExistence type="predicted"/>
<evidence type="ECO:0000313" key="3">
    <source>
        <dbReference type="Proteomes" id="UP000694408"/>
    </source>
</evidence>
<dbReference type="Ensembl" id="ENSJHYT00000000271.1">
    <property type="protein sequence ID" value="ENSJHYP00000000188.1"/>
    <property type="gene ID" value="ENSJHYG00000000211.1"/>
</dbReference>
<organism evidence="2 3">
    <name type="scientific">Junco hyemalis</name>
    <name type="common">Dark-eyed junco</name>
    <dbReference type="NCBI Taxonomy" id="40217"/>
    <lineage>
        <taxon>Eukaryota</taxon>
        <taxon>Metazoa</taxon>
        <taxon>Chordata</taxon>
        <taxon>Craniata</taxon>
        <taxon>Vertebrata</taxon>
        <taxon>Euteleostomi</taxon>
        <taxon>Archelosauria</taxon>
        <taxon>Archosauria</taxon>
        <taxon>Dinosauria</taxon>
        <taxon>Saurischia</taxon>
        <taxon>Theropoda</taxon>
        <taxon>Coelurosauria</taxon>
        <taxon>Aves</taxon>
        <taxon>Neognathae</taxon>
        <taxon>Neoaves</taxon>
        <taxon>Telluraves</taxon>
        <taxon>Australaves</taxon>
        <taxon>Passeriformes</taxon>
        <taxon>Passerellidae</taxon>
        <taxon>Junco</taxon>
    </lineage>
</organism>
<reference evidence="2" key="2">
    <citation type="submission" date="2025-09" db="UniProtKB">
        <authorList>
            <consortium name="Ensembl"/>
        </authorList>
    </citation>
    <scope>IDENTIFICATION</scope>
</reference>
<accession>A0A8C5I867</accession>
<dbReference type="AlphaFoldDB" id="A0A8C5I867"/>
<feature type="compositionally biased region" description="Low complexity" evidence="1">
    <location>
        <begin position="123"/>
        <end position="141"/>
    </location>
</feature>
<name>A0A8C5I867_JUNHY</name>
<reference evidence="2" key="1">
    <citation type="submission" date="2025-08" db="UniProtKB">
        <authorList>
            <consortium name="Ensembl"/>
        </authorList>
    </citation>
    <scope>IDENTIFICATION</scope>
</reference>
<dbReference type="Proteomes" id="UP000694408">
    <property type="component" value="Unplaced"/>
</dbReference>
<evidence type="ECO:0000256" key="1">
    <source>
        <dbReference type="SAM" id="MobiDB-lite"/>
    </source>
</evidence>
<feature type="region of interest" description="Disordered" evidence="1">
    <location>
        <begin position="67"/>
        <end position="166"/>
    </location>
</feature>
<feature type="region of interest" description="Disordered" evidence="1">
    <location>
        <begin position="1"/>
        <end position="28"/>
    </location>
</feature>
<evidence type="ECO:0000313" key="2">
    <source>
        <dbReference type="Ensembl" id="ENSJHYP00000000188.1"/>
    </source>
</evidence>
<protein>
    <submittedName>
        <fullName evidence="2">Uncharacterized protein</fullName>
    </submittedName>
</protein>
<keyword evidence="3" id="KW-1185">Reference proteome</keyword>
<sequence length="166" mass="17236">AAPPALRLRQPRSLPAPAASPRLTRSAPRAAQTHEELCVPAQSCLCVHTCVHSSCTHIHTHTRVWHRVPPSTAQNPVPPLPSAQGPAEADTTNPGSPSGDSGDGHTPRTGPAGATSLCSGDLPAQRAHTHAALAPAAQPRLPWREKSTSEPPAGPCHGQQEHRLGG</sequence>